<dbReference type="STRING" id="530564.Psta_3283"/>
<organism evidence="3 4">
    <name type="scientific">Pirellula staleyi (strain ATCC 27377 / DSM 6068 / ICPB 4128)</name>
    <name type="common">Pirella staleyi</name>
    <dbReference type="NCBI Taxonomy" id="530564"/>
    <lineage>
        <taxon>Bacteria</taxon>
        <taxon>Pseudomonadati</taxon>
        <taxon>Planctomycetota</taxon>
        <taxon>Planctomycetia</taxon>
        <taxon>Pirellulales</taxon>
        <taxon>Pirellulaceae</taxon>
        <taxon>Pirellula</taxon>
    </lineage>
</organism>
<accession>D2QXA7</accession>
<reference evidence="3 4" key="1">
    <citation type="journal article" date="2009" name="Stand. Genomic Sci.">
        <title>Complete genome sequence of Pirellula staleyi type strain (ATCC 27377).</title>
        <authorList>
            <person name="Clum A."/>
            <person name="Tindall B.J."/>
            <person name="Sikorski J."/>
            <person name="Ivanova N."/>
            <person name="Mavrommatis K."/>
            <person name="Lucas S."/>
            <person name="Glavina del Rio T."/>
            <person name="Nolan M."/>
            <person name="Chen F."/>
            <person name="Tice H."/>
            <person name="Pitluck S."/>
            <person name="Cheng J.F."/>
            <person name="Chertkov O."/>
            <person name="Brettin T."/>
            <person name="Han C."/>
            <person name="Detter J.C."/>
            <person name="Kuske C."/>
            <person name="Bruce D."/>
            <person name="Goodwin L."/>
            <person name="Ovchinikova G."/>
            <person name="Pati A."/>
            <person name="Mikhailova N."/>
            <person name="Chen A."/>
            <person name="Palaniappan K."/>
            <person name="Land M."/>
            <person name="Hauser L."/>
            <person name="Chang Y.J."/>
            <person name="Jeffries C.D."/>
            <person name="Chain P."/>
            <person name="Rohde M."/>
            <person name="Goker M."/>
            <person name="Bristow J."/>
            <person name="Eisen J.A."/>
            <person name="Markowitz V."/>
            <person name="Hugenholtz P."/>
            <person name="Kyrpides N.C."/>
            <person name="Klenk H.P."/>
            <person name="Lapidus A."/>
        </authorList>
    </citation>
    <scope>NUCLEOTIDE SEQUENCE [LARGE SCALE GENOMIC DNA]</scope>
    <source>
        <strain evidence="4">ATCC 27377 / DSM 6068 / ICPB 4128</strain>
    </source>
</reference>
<sequence length="104" mass="11062">MFVAKVTGSLVSTQKVASMVGYKLLIVEPYRVEPKDRTTLVTTGRTFVAVDTLGAGVGDYVLLTQGSSARLTPETKSLPIDAVVIGIVDTVHVDTGCVYSRENS</sequence>
<keyword evidence="2" id="KW-1283">Bacterial microcompartment</keyword>
<gene>
    <name evidence="3" type="ordered locus">Psta_3283</name>
</gene>
<proteinExistence type="predicted"/>
<dbReference type="Gene3D" id="2.40.50.220">
    <property type="entry name" value="EutN/Ccml"/>
    <property type="match status" value="1"/>
</dbReference>
<dbReference type="eggNOG" id="COG4576">
    <property type="taxonomic scope" value="Bacteria"/>
</dbReference>
<dbReference type="PROSITE" id="PS51932">
    <property type="entry name" value="BMV"/>
    <property type="match status" value="1"/>
</dbReference>
<evidence type="ECO:0000313" key="4">
    <source>
        <dbReference type="Proteomes" id="UP000001887"/>
    </source>
</evidence>
<dbReference type="KEGG" id="psl:Psta_3283"/>
<dbReference type="AlphaFoldDB" id="D2QXA7"/>
<evidence type="ECO:0000256" key="1">
    <source>
        <dbReference type="ARBA" id="ARBA00024322"/>
    </source>
</evidence>
<dbReference type="GO" id="GO:0031469">
    <property type="term" value="C:bacterial microcompartment"/>
    <property type="evidence" value="ECO:0007669"/>
    <property type="project" value="UniProtKB-SubCell"/>
</dbReference>
<comment type="subcellular location">
    <subcellularLocation>
        <location evidence="1">Bacterial microcompartment</location>
    </subcellularLocation>
</comment>
<dbReference type="EMBL" id="CP001848">
    <property type="protein sequence ID" value="ADB17947.1"/>
    <property type="molecule type" value="Genomic_DNA"/>
</dbReference>
<dbReference type="CDD" id="cd01614">
    <property type="entry name" value="EutN_CcmL"/>
    <property type="match status" value="1"/>
</dbReference>
<dbReference type="HOGENOM" id="CLU_148498_0_1_0"/>
<dbReference type="InterPro" id="IPR036677">
    <property type="entry name" value="EutN_CcmL_sf"/>
</dbReference>
<name>D2QXA7_PIRSD</name>
<evidence type="ECO:0000256" key="2">
    <source>
        <dbReference type="ARBA" id="ARBA00024446"/>
    </source>
</evidence>
<evidence type="ECO:0000313" key="3">
    <source>
        <dbReference type="EMBL" id="ADB17947.1"/>
    </source>
</evidence>
<dbReference type="InterPro" id="IPR004992">
    <property type="entry name" value="EutN_CcmL"/>
</dbReference>
<dbReference type="SUPFAM" id="SSF159133">
    <property type="entry name" value="EutN/CcmL-like"/>
    <property type="match status" value="1"/>
</dbReference>
<dbReference type="OrthoDB" id="196195at2"/>
<dbReference type="Pfam" id="PF03319">
    <property type="entry name" value="EutN_CcmL"/>
    <property type="match status" value="1"/>
</dbReference>
<dbReference type="Proteomes" id="UP000001887">
    <property type="component" value="Chromosome"/>
</dbReference>
<keyword evidence="4" id="KW-1185">Reference proteome</keyword>
<protein>
    <submittedName>
        <fullName evidence="3">Ethanolamine utilization protein EutN/carboxysome structural protein Ccml</fullName>
    </submittedName>
</protein>
<dbReference type="PANTHER" id="PTHR36539">
    <property type="entry name" value="ETHANOLAMINE UTILIZATION PROTEIN EUTN"/>
    <property type="match status" value="1"/>
</dbReference>
<dbReference type="PANTHER" id="PTHR36539:SF1">
    <property type="entry name" value="BACTERIAL MICROCOMPARTMENT SHELL VERTEX PROTEIN EUTN"/>
    <property type="match status" value="1"/>
</dbReference>